<comment type="caution">
    <text evidence="1">The sequence shown here is derived from an EMBL/GenBank/DDBJ whole genome shotgun (WGS) entry which is preliminary data.</text>
</comment>
<keyword evidence="1" id="KW-0378">Hydrolase</keyword>
<dbReference type="AlphaFoldDB" id="A0A3A5MFP7"/>
<accession>A0A3A5MFP7</accession>
<evidence type="ECO:0000313" key="2">
    <source>
        <dbReference type="Proteomes" id="UP000272015"/>
    </source>
</evidence>
<dbReference type="Gene3D" id="3.40.50.1000">
    <property type="entry name" value="HAD superfamily/HAD-like"/>
    <property type="match status" value="1"/>
</dbReference>
<dbReference type="InterPro" id="IPR036412">
    <property type="entry name" value="HAD-like_sf"/>
</dbReference>
<protein>
    <submittedName>
        <fullName evidence="1">HAD family hydrolase</fullName>
    </submittedName>
</protein>
<organism evidence="1 2">
    <name type="scientific">Cryobacterium melibiosiphilum</name>
    <dbReference type="NCBI Taxonomy" id="995039"/>
    <lineage>
        <taxon>Bacteria</taxon>
        <taxon>Bacillati</taxon>
        <taxon>Actinomycetota</taxon>
        <taxon>Actinomycetes</taxon>
        <taxon>Micrococcales</taxon>
        <taxon>Microbacteriaceae</taxon>
        <taxon>Cryobacterium</taxon>
    </lineage>
</organism>
<dbReference type="SUPFAM" id="SSF56784">
    <property type="entry name" value="HAD-like"/>
    <property type="match status" value="1"/>
</dbReference>
<dbReference type="InterPro" id="IPR023214">
    <property type="entry name" value="HAD_sf"/>
</dbReference>
<evidence type="ECO:0000313" key="1">
    <source>
        <dbReference type="EMBL" id="RJT87641.1"/>
    </source>
</evidence>
<keyword evidence="2" id="KW-1185">Reference proteome</keyword>
<reference evidence="1 2" key="1">
    <citation type="submission" date="2018-09" db="EMBL/GenBank/DDBJ databases">
        <title>Novel species of Cryobacterium.</title>
        <authorList>
            <person name="Liu Q."/>
            <person name="Xin Y.-H."/>
        </authorList>
    </citation>
    <scope>NUCLEOTIDE SEQUENCE [LARGE SCALE GENOMIC DNA]</scope>
    <source>
        <strain evidence="1 2">Hh39</strain>
    </source>
</reference>
<sequence length="225" mass="24095">MQRPILIFDFDGTVALGDGPVLAYASMVAAAAGLGDHLRRDTERMLAAGIHLSATDAYDLVRMLAVGCGVERADLDEGYRRSRDLLATPTAPVVAPDGLADFLENTGAERMLVTNSPTTRLEQALVSLGLATSFDRIVTSAGKPSGLEHLLDELLQDGPRNILCIGDIWRNDLAPAHARGLITAHVGIWGTGDEPATYRAAGITALLPDLREWVRTMTISEPARQ</sequence>
<dbReference type="EMBL" id="QZVS01000088">
    <property type="protein sequence ID" value="RJT87641.1"/>
    <property type="molecule type" value="Genomic_DNA"/>
</dbReference>
<dbReference type="Pfam" id="PF00702">
    <property type="entry name" value="Hydrolase"/>
    <property type="match status" value="1"/>
</dbReference>
<dbReference type="GO" id="GO:0016787">
    <property type="term" value="F:hydrolase activity"/>
    <property type="evidence" value="ECO:0007669"/>
    <property type="project" value="UniProtKB-KW"/>
</dbReference>
<dbReference type="Proteomes" id="UP000272015">
    <property type="component" value="Unassembled WGS sequence"/>
</dbReference>
<dbReference type="OrthoDB" id="3851389at2"/>
<gene>
    <name evidence="1" type="ORF">D6T64_13650</name>
</gene>
<dbReference type="RefSeq" id="WP_119975232.1">
    <property type="nucleotide sequence ID" value="NZ_JBHSQA010000014.1"/>
</dbReference>
<name>A0A3A5MFP7_9MICO</name>
<proteinExistence type="predicted"/>